<sequence>MKLNKEYWTSRYAENNIPWDAGEITTPIKEYVDQLTNKNLKILIPGVGSGHELAYLYNKGFKNVVGLDISAEPFAAFAAKNPDFPSNQLIVDDFFNHTETYDLIIEQTFFCALSPELRPLYAEKMSQLLKTNGKLAGVLFSFPLTEKGPPFGGSAAAYQELFSNYFSIETLQPCYNSIKPRQNSELFIILKK</sequence>
<dbReference type="SUPFAM" id="SSF53335">
    <property type="entry name" value="S-adenosyl-L-methionine-dependent methyltransferases"/>
    <property type="match status" value="1"/>
</dbReference>
<evidence type="ECO:0000256" key="4">
    <source>
        <dbReference type="ARBA" id="ARBA00022691"/>
    </source>
</evidence>
<dbReference type="CDD" id="cd02440">
    <property type="entry name" value="AdoMet_MTases"/>
    <property type="match status" value="1"/>
</dbReference>
<keyword evidence="3" id="KW-0808">Transferase</keyword>
<reference evidence="5 6" key="1">
    <citation type="submission" date="2022-08" db="EMBL/GenBank/DDBJ databases">
        <title>Myroides zhujiangensis sp. nov., a novel bacterium isolated from sediment in the Pearl River Estuary.</title>
        <authorList>
            <person name="Cui L."/>
        </authorList>
    </citation>
    <scope>NUCLEOTIDE SEQUENCE [LARGE SCALE GENOMIC DNA]</scope>
    <source>
        <strain evidence="5 6">SCSIO 72103</strain>
    </source>
</reference>
<dbReference type="Pfam" id="PF05724">
    <property type="entry name" value="TPMT"/>
    <property type="match status" value="1"/>
</dbReference>
<proteinExistence type="predicted"/>
<organism evidence="5 6">
    <name type="scientific">Paenimyroides aestuarii</name>
    <dbReference type="NCBI Taxonomy" id="2968490"/>
    <lineage>
        <taxon>Bacteria</taxon>
        <taxon>Pseudomonadati</taxon>
        <taxon>Bacteroidota</taxon>
        <taxon>Flavobacteriia</taxon>
        <taxon>Flavobacteriales</taxon>
        <taxon>Flavobacteriaceae</taxon>
        <taxon>Paenimyroides</taxon>
    </lineage>
</organism>
<keyword evidence="4" id="KW-0949">S-adenosyl-L-methionine</keyword>
<dbReference type="RefSeq" id="WP_257499566.1">
    <property type="nucleotide sequence ID" value="NZ_CP102382.1"/>
</dbReference>
<evidence type="ECO:0000256" key="1">
    <source>
        <dbReference type="ARBA" id="ARBA00022553"/>
    </source>
</evidence>
<evidence type="ECO:0000313" key="6">
    <source>
        <dbReference type="Proteomes" id="UP001317001"/>
    </source>
</evidence>
<accession>A0ABY5NSY3</accession>
<dbReference type="PANTHER" id="PTHR32183:SF11">
    <property type="entry name" value="THIOL METHYLTRANSFERASE 2-RELATED"/>
    <property type="match status" value="1"/>
</dbReference>
<dbReference type="InterPro" id="IPR029063">
    <property type="entry name" value="SAM-dependent_MTases_sf"/>
</dbReference>
<dbReference type="GO" id="GO:0032259">
    <property type="term" value="P:methylation"/>
    <property type="evidence" value="ECO:0007669"/>
    <property type="project" value="UniProtKB-KW"/>
</dbReference>
<dbReference type="Gene3D" id="3.40.50.150">
    <property type="entry name" value="Vaccinia Virus protein VP39"/>
    <property type="match status" value="1"/>
</dbReference>
<keyword evidence="6" id="KW-1185">Reference proteome</keyword>
<dbReference type="InterPro" id="IPR008854">
    <property type="entry name" value="TPMT"/>
</dbReference>
<dbReference type="EMBL" id="CP102382">
    <property type="protein sequence ID" value="UUV21645.1"/>
    <property type="molecule type" value="Genomic_DNA"/>
</dbReference>
<protein>
    <submittedName>
        <fullName evidence="5">TPMT family class I SAM-dependent methyltransferase</fullName>
    </submittedName>
</protein>
<gene>
    <name evidence="5" type="ORF">NPX36_00915</name>
</gene>
<keyword evidence="1" id="KW-0597">Phosphoprotein</keyword>
<name>A0ABY5NSY3_9FLAO</name>
<evidence type="ECO:0000256" key="3">
    <source>
        <dbReference type="ARBA" id="ARBA00022679"/>
    </source>
</evidence>
<keyword evidence="2 5" id="KW-0489">Methyltransferase</keyword>
<dbReference type="PANTHER" id="PTHR32183">
    <property type="match status" value="1"/>
</dbReference>
<dbReference type="PROSITE" id="PS51585">
    <property type="entry name" value="SAM_MT_TPMT"/>
    <property type="match status" value="1"/>
</dbReference>
<dbReference type="Proteomes" id="UP001317001">
    <property type="component" value="Chromosome"/>
</dbReference>
<evidence type="ECO:0000256" key="2">
    <source>
        <dbReference type="ARBA" id="ARBA00022603"/>
    </source>
</evidence>
<dbReference type="GO" id="GO:0008168">
    <property type="term" value="F:methyltransferase activity"/>
    <property type="evidence" value="ECO:0007669"/>
    <property type="project" value="UniProtKB-KW"/>
</dbReference>
<evidence type="ECO:0000313" key="5">
    <source>
        <dbReference type="EMBL" id="UUV21645.1"/>
    </source>
</evidence>